<accession>A0A917EU24</accession>
<dbReference type="Gene3D" id="1.10.246.230">
    <property type="match status" value="1"/>
</dbReference>
<dbReference type="GO" id="GO:0016740">
    <property type="term" value="F:transferase activity"/>
    <property type="evidence" value="ECO:0007669"/>
    <property type="project" value="UniProtKB-KW"/>
</dbReference>
<name>A0A917EU24_9BACI</name>
<evidence type="ECO:0000313" key="6">
    <source>
        <dbReference type="EMBL" id="GGE83443.1"/>
    </source>
</evidence>
<dbReference type="PRINTS" id="PR01210">
    <property type="entry name" value="GGTRANSPTASE"/>
</dbReference>
<dbReference type="Proteomes" id="UP000605259">
    <property type="component" value="Unassembled WGS sequence"/>
</dbReference>
<evidence type="ECO:0000256" key="1">
    <source>
        <dbReference type="ARBA" id="ARBA00009381"/>
    </source>
</evidence>
<sequence length="532" mass="59595">MKRWQWIIVLFFVWLVVGCNKINRDVPNQKDQPHSLMDKEGTVNYGVSASHPIAVQEGMKVLEEGGNAVDAAIAVAYTLGVVEPYGSGIGGGGSMVIVTKDGMSTFVDYRETASNEEDTLSGVPGLVRGMEFAHDTYGSLPMKRLIQPAITHAEQGFAVDQHLTTRFQLAKPRISSSGLSAFYKKGKAMEVGSILVQPALGKTLRKIQEEGPDGFYRGDIADAVKGISGIPLKDLKEYGIEERRPVIGTYKGYTVYTAPPPFSGVTLLQILQLLDSEETYKKKENEELYIEEFGKMVKVTYKDRALYGGDPNFMEVDIHQRLSKELLEKMQREVRVEEHREQEVVDVEEHESTTHFVVMDKDGTVVSVTNTLGNFFGSGEYVEGFFLNSQMTQFGTKPNNREVGKRSRTFTAPTVLVSEQEVIGIGSPGGNRIPQIIAQVLDKYTNEREDMQSIVDRERFVLEKNVVYTEFLLEKEKRRYLDKGGYDVIYKYSPMFYGGIQTLIRDKKSDDITGAGDKRRNGSWNAYKKGGE</sequence>
<evidence type="ECO:0000256" key="3">
    <source>
        <dbReference type="ARBA" id="ARBA00022801"/>
    </source>
</evidence>
<keyword evidence="7" id="KW-1185">Reference proteome</keyword>
<feature type="region of interest" description="Disordered" evidence="5">
    <location>
        <begin position="510"/>
        <end position="532"/>
    </location>
</feature>
<evidence type="ECO:0000256" key="2">
    <source>
        <dbReference type="ARBA" id="ARBA00022679"/>
    </source>
</evidence>
<dbReference type="PROSITE" id="PS51257">
    <property type="entry name" value="PROKAR_LIPOPROTEIN"/>
    <property type="match status" value="1"/>
</dbReference>
<dbReference type="PANTHER" id="PTHR43199">
    <property type="entry name" value="GLUTATHIONE HYDROLASE"/>
    <property type="match status" value="1"/>
</dbReference>
<keyword evidence="4" id="KW-0865">Zymogen</keyword>
<dbReference type="InterPro" id="IPR043137">
    <property type="entry name" value="GGT_ssub_C"/>
</dbReference>
<protein>
    <submittedName>
        <fullName evidence="6">Gamma-glutamyltranspeptidase</fullName>
    </submittedName>
</protein>
<evidence type="ECO:0000256" key="5">
    <source>
        <dbReference type="SAM" id="MobiDB-lite"/>
    </source>
</evidence>
<reference evidence="6" key="2">
    <citation type="submission" date="2020-09" db="EMBL/GenBank/DDBJ databases">
        <authorList>
            <person name="Sun Q."/>
            <person name="Zhou Y."/>
        </authorList>
    </citation>
    <scope>NUCLEOTIDE SEQUENCE</scope>
    <source>
        <strain evidence="6">CGMCC 1.12698</strain>
    </source>
</reference>
<organism evidence="6 7">
    <name type="scientific">Priestia taiwanensis</name>
    <dbReference type="NCBI Taxonomy" id="1347902"/>
    <lineage>
        <taxon>Bacteria</taxon>
        <taxon>Bacillati</taxon>
        <taxon>Bacillota</taxon>
        <taxon>Bacilli</taxon>
        <taxon>Bacillales</taxon>
        <taxon>Bacillaceae</taxon>
        <taxon>Priestia</taxon>
    </lineage>
</organism>
<proteinExistence type="inferred from homology"/>
<dbReference type="Pfam" id="PF01019">
    <property type="entry name" value="G_glu_transpept"/>
    <property type="match status" value="1"/>
</dbReference>
<dbReference type="PANTHER" id="PTHR43199:SF1">
    <property type="entry name" value="GLUTATHIONE HYDROLASE PROENZYME"/>
    <property type="match status" value="1"/>
</dbReference>
<dbReference type="InterPro" id="IPR051792">
    <property type="entry name" value="GGT_bact"/>
</dbReference>
<dbReference type="AlphaFoldDB" id="A0A917EU24"/>
<keyword evidence="3" id="KW-0378">Hydrolase</keyword>
<dbReference type="Gene3D" id="3.60.20.40">
    <property type="match status" value="1"/>
</dbReference>
<dbReference type="SUPFAM" id="SSF56235">
    <property type="entry name" value="N-terminal nucleophile aminohydrolases (Ntn hydrolases)"/>
    <property type="match status" value="1"/>
</dbReference>
<keyword evidence="2" id="KW-0808">Transferase</keyword>
<reference evidence="6" key="1">
    <citation type="journal article" date="2014" name="Int. J. Syst. Evol. Microbiol.">
        <title>Complete genome sequence of Corynebacterium casei LMG S-19264T (=DSM 44701T), isolated from a smear-ripened cheese.</title>
        <authorList>
            <consortium name="US DOE Joint Genome Institute (JGI-PGF)"/>
            <person name="Walter F."/>
            <person name="Albersmeier A."/>
            <person name="Kalinowski J."/>
            <person name="Ruckert C."/>
        </authorList>
    </citation>
    <scope>NUCLEOTIDE SEQUENCE</scope>
    <source>
        <strain evidence="6">CGMCC 1.12698</strain>
    </source>
</reference>
<dbReference type="GO" id="GO:0016787">
    <property type="term" value="F:hydrolase activity"/>
    <property type="evidence" value="ECO:0007669"/>
    <property type="project" value="UniProtKB-KW"/>
</dbReference>
<comment type="caution">
    <text evidence="6">The sequence shown here is derived from an EMBL/GenBank/DDBJ whole genome shotgun (WGS) entry which is preliminary data.</text>
</comment>
<dbReference type="RefSeq" id="WP_188389967.1">
    <property type="nucleotide sequence ID" value="NZ_BMFK01000006.1"/>
</dbReference>
<comment type="similarity">
    <text evidence="1">Belongs to the gamma-glutamyltransferase family.</text>
</comment>
<gene>
    <name evidence="6" type="ORF">GCM10007140_36230</name>
</gene>
<evidence type="ECO:0000256" key="4">
    <source>
        <dbReference type="ARBA" id="ARBA00023145"/>
    </source>
</evidence>
<evidence type="ECO:0000313" key="7">
    <source>
        <dbReference type="Proteomes" id="UP000605259"/>
    </source>
</evidence>
<dbReference type="InterPro" id="IPR029055">
    <property type="entry name" value="Ntn_hydrolases_N"/>
</dbReference>
<dbReference type="EMBL" id="BMFK01000006">
    <property type="protein sequence ID" value="GGE83443.1"/>
    <property type="molecule type" value="Genomic_DNA"/>
</dbReference>
<feature type="compositionally biased region" description="Basic and acidic residues" evidence="5">
    <location>
        <begin position="510"/>
        <end position="520"/>
    </location>
</feature>